<proteinExistence type="predicted"/>
<keyword evidence="3" id="KW-1185">Reference proteome</keyword>
<feature type="compositionally biased region" description="Gly residues" evidence="1">
    <location>
        <begin position="98"/>
        <end position="107"/>
    </location>
</feature>
<sequence length="152" mass="16124">MGNSLIDVQNETVGDFCGTKSLPLEIFKTSAEEQGRRPQYRSIARRERARDAGGLILREGEEAPSPASHSNAPQSPLRLYAPPPPALPDAREPRRLLAGGGGEGGARAGSSSARRGGDQLRAARVTPAPGPKHRTLDGNRVRGSARGQVSRK</sequence>
<evidence type="ECO:0000313" key="3">
    <source>
        <dbReference type="Proteomes" id="UP001221898"/>
    </source>
</evidence>
<reference evidence="2" key="1">
    <citation type="journal article" date="2023" name="Science">
        <title>Genome structures resolve the early diversification of teleost fishes.</title>
        <authorList>
            <person name="Parey E."/>
            <person name="Louis A."/>
            <person name="Montfort J."/>
            <person name="Bouchez O."/>
            <person name="Roques C."/>
            <person name="Iampietro C."/>
            <person name="Lluch J."/>
            <person name="Castinel A."/>
            <person name="Donnadieu C."/>
            <person name="Desvignes T."/>
            <person name="Floi Bucao C."/>
            <person name="Jouanno E."/>
            <person name="Wen M."/>
            <person name="Mejri S."/>
            <person name="Dirks R."/>
            <person name="Jansen H."/>
            <person name="Henkel C."/>
            <person name="Chen W.J."/>
            <person name="Zahm M."/>
            <person name="Cabau C."/>
            <person name="Klopp C."/>
            <person name="Thompson A.W."/>
            <person name="Robinson-Rechavi M."/>
            <person name="Braasch I."/>
            <person name="Lecointre G."/>
            <person name="Bobe J."/>
            <person name="Postlethwait J.H."/>
            <person name="Berthelot C."/>
            <person name="Roest Crollius H."/>
            <person name="Guiguen Y."/>
        </authorList>
    </citation>
    <scope>NUCLEOTIDE SEQUENCE</scope>
    <source>
        <strain evidence="2">NC1722</strain>
    </source>
</reference>
<dbReference type="EMBL" id="JAINUG010000310">
    <property type="protein sequence ID" value="KAJ8378786.1"/>
    <property type="molecule type" value="Genomic_DNA"/>
</dbReference>
<feature type="region of interest" description="Disordered" evidence="1">
    <location>
        <begin position="29"/>
        <end position="152"/>
    </location>
</feature>
<evidence type="ECO:0000313" key="2">
    <source>
        <dbReference type="EMBL" id="KAJ8378786.1"/>
    </source>
</evidence>
<name>A0AAD7W445_9TELE</name>
<accession>A0AAD7W445</accession>
<dbReference type="AlphaFoldDB" id="A0AAD7W445"/>
<gene>
    <name evidence="2" type="ORF">AAFF_G00236030</name>
</gene>
<dbReference type="Proteomes" id="UP001221898">
    <property type="component" value="Unassembled WGS sequence"/>
</dbReference>
<evidence type="ECO:0000256" key="1">
    <source>
        <dbReference type="SAM" id="MobiDB-lite"/>
    </source>
</evidence>
<protein>
    <submittedName>
        <fullName evidence="2">Uncharacterized protein</fullName>
    </submittedName>
</protein>
<comment type="caution">
    <text evidence="2">The sequence shown here is derived from an EMBL/GenBank/DDBJ whole genome shotgun (WGS) entry which is preliminary data.</text>
</comment>
<organism evidence="2 3">
    <name type="scientific">Aldrovandia affinis</name>
    <dbReference type="NCBI Taxonomy" id="143900"/>
    <lineage>
        <taxon>Eukaryota</taxon>
        <taxon>Metazoa</taxon>
        <taxon>Chordata</taxon>
        <taxon>Craniata</taxon>
        <taxon>Vertebrata</taxon>
        <taxon>Euteleostomi</taxon>
        <taxon>Actinopterygii</taxon>
        <taxon>Neopterygii</taxon>
        <taxon>Teleostei</taxon>
        <taxon>Notacanthiformes</taxon>
        <taxon>Halosauridae</taxon>
        <taxon>Aldrovandia</taxon>
    </lineage>
</organism>